<feature type="transmembrane region" description="Helical" evidence="2">
    <location>
        <begin position="9"/>
        <end position="27"/>
    </location>
</feature>
<organism evidence="3 4">
    <name type="scientific">Streptomyces kurssanovii</name>
    <dbReference type="NCBI Taxonomy" id="67312"/>
    <lineage>
        <taxon>Bacteria</taxon>
        <taxon>Bacillati</taxon>
        <taxon>Actinomycetota</taxon>
        <taxon>Actinomycetes</taxon>
        <taxon>Kitasatosporales</taxon>
        <taxon>Streptomycetaceae</taxon>
        <taxon>Streptomyces</taxon>
    </lineage>
</organism>
<proteinExistence type="predicted"/>
<evidence type="ECO:0008006" key="5">
    <source>
        <dbReference type="Google" id="ProtNLM"/>
    </source>
</evidence>
<feature type="region of interest" description="Disordered" evidence="1">
    <location>
        <begin position="57"/>
        <end position="101"/>
    </location>
</feature>
<dbReference type="RefSeq" id="WP_364593383.1">
    <property type="nucleotide sequence ID" value="NZ_JBFAQK010000017.1"/>
</dbReference>
<feature type="transmembrane region" description="Helical" evidence="2">
    <location>
        <begin position="33"/>
        <end position="51"/>
    </location>
</feature>
<accession>A0ABV3HUP6</accession>
<keyword evidence="2" id="KW-0472">Membrane</keyword>
<reference evidence="3 4" key="1">
    <citation type="submission" date="2024-06" db="EMBL/GenBank/DDBJ databases">
        <title>The Natural Products Discovery Center: Release of the First 8490 Sequenced Strains for Exploring Actinobacteria Biosynthetic Diversity.</title>
        <authorList>
            <person name="Kalkreuter E."/>
            <person name="Kautsar S.A."/>
            <person name="Yang D."/>
            <person name="Bader C.D."/>
            <person name="Teijaro C.N."/>
            <person name="Fluegel L."/>
            <person name="Davis C.M."/>
            <person name="Simpson J.R."/>
            <person name="Lauterbach L."/>
            <person name="Steele A.D."/>
            <person name="Gui C."/>
            <person name="Meng S."/>
            <person name="Li G."/>
            <person name="Viehrig K."/>
            <person name="Ye F."/>
            <person name="Su P."/>
            <person name="Kiefer A.F."/>
            <person name="Nichols A."/>
            <person name="Cepeda A.J."/>
            <person name="Yan W."/>
            <person name="Fan B."/>
            <person name="Jiang Y."/>
            <person name="Adhikari A."/>
            <person name="Zheng C.-J."/>
            <person name="Schuster L."/>
            <person name="Cowan T.M."/>
            <person name="Smanski M.J."/>
            <person name="Chevrette M.G."/>
            <person name="De Carvalho L.P.S."/>
            <person name="Shen B."/>
        </authorList>
    </citation>
    <scope>NUCLEOTIDE SEQUENCE [LARGE SCALE GENOMIC DNA]</scope>
    <source>
        <strain evidence="3 4">NPDC049344</strain>
    </source>
</reference>
<keyword evidence="4" id="KW-1185">Reference proteome</keyword>
<dbReference type="Proteomes" id="UP001552521">
    <property type="component" value="Unassembled WGS sequence"/>
</dbReference>
<evidence type="ECO:0000256" key="2">
    <source>
        <dbReference type="SAM" id="Phobius"/>
    </source>
</evidence>
<keyword evidence="2" id="KW-1133">Transmembrane helix</keyword>
<name>A0ABV3HUP6_9ACTN</name>
<evidence type="ECO:0000256" key="1">
    <source>
        <dbReference type="SAM" id="MobiDB-lite"/>
    </source>
</evidence>
<evidence type="ECO:0000313" key="4">
    <source>
        <dbReference type="Proteomes" id="UP001552521"/>
    </source>
</evidence>
<dbReference type="EMBL" id="JBFAQK010000017">
    <property type="protein sequence ID" value="MEV4682057.1"/>
    <property type="molecule type" value="Genomic_DNA"/>
</dbReference>
<feature type="compositionally biased region" description="Low complexity" evidence="1">
    <location>
        <begin position="61"/>
        <end position="93"/>
    </location>
</feature>
<keyword evidence="2" id="KW-0812">Transmembrane</keyword>
<evidence type="ECO:0000313" key="3">
    <source>
        <dbReference type="EMBL" id="MEV4682057.1"/>
    </source>
</evidence>
<comment type="caution">
    <text evidence="3">The sequence shown here is derived from an EMBL/GenBank/DDBJ whole genome shotgun (WGS) entry which is preliminary data.</text>
</comment>
<gene>
    <name evidence="3" type="ORF">AB0K36_14905</name>
</gene>
<sequence length="101" mass="10090">MPRPTAAQLAYGSATVVLSTVALLLLTRATDGVAVAAIGIASLGLGLLVALTPPLHHRATRPPTAAAPPTATASDAPTARTSAARAHAGAETRVGQHSLRR</sequence>
<protein>
    <recommendedName>
        <fullName evidence="5">Secreted protein</fullName>
    </recommendedName>
</protein>